<reference evidence="1 2" key="1">
    <citation type="journal article" date="2022" name="New Phytol.">
        <title>Ecological generalism drives hyperdiversity of secondary metabolite gene clusters in xylarialean endophytes.</title>
        <authorList>
            <person name="Franco M.E.E."/>
            <person name="Wisecaver J.H."/>
            <person name="Arnold A.E."/>
            <person name="Ju Y.M."/>
            <person name="Slot J.C."/>
            <person name="Ahrendt S."/>
            <person name="Moore L.P."/>
            <person name="Eastman K.E."/>
            <person name="Scott K."/>
            <person name="Konkel Z."/>
            <person name="Mondo S.J."/>
            <person name="Kuo A."/>
            <person name="Hayes R.D."/>
            <person name="Haridas S."/>
            <person name="Andreopoulos B."/>
            <person name="Riley R."/>
            <person name="LaButti K."/>
            <person name="Pangilinan J."/>
            <person name="Lipzen A."/>
            <person name="Amirebrahimi M."/>
            <person name="Yan J."/>
            <person name="Adam C."/>
            <person name="Keymanesh K."/>
            <person name="Ng V."/>
            <person name="Louie K."/>
            <person name="Northen T."/>
            <person name="Drula E."/>
            <person name="Henrissat B."/>
            <person name="Hsieh H.M."/>
            <person name="Youens-Clark K."/>
            <person name="Lutzoni F."/>
            <person name="Miadlikowska J."/>
            <person name="Eastwood D.C."/>
            <person name="Hamelin R.C."/>
            <person name="Grigoriev I.V."/>
            <person name="U'Ren J.M."/>
        </authorList>
    </citation>
    <scope>NUCLEOTIDE SEQUENCE [LARGE SCALE GENOMIC DNA]</scope>
    <source>
        <strain evidence="1 2">ER1909</strain>
    </source>
</reference>
<comment type="caution">
    <text evidence="1">The sequence shown here is derived from an EMBL/GenBank/DDBJ whole genome shotgun (WGS) entry which is preliminary data.</text>
</comment>
<evidence type="ECO:0000313" key="2">
    <source>
        <dbReference type="Proteomes" id="UP001497680"/>
    </source>
</evidence>
<gene>
    <name evidence="1" type="ORF">F4821DRAFT_12044</name>
</gene>
<dbReference type="Proteomes" id="UP001497680">
    <property type="component" value="Unassembled WGS sequence"/>
</dbReference>
<keyword evidence="2" id="KW-1185">Reference proteome</keyword>
<name>A0ACC0DE13_9PEZI</name>
<organism evidence="1 2">
    <name type="scientific">Hypoxylon rubiginosum</name>
    <dbReference type="NCBI Taxonomy" id="110542"/>
    <lineage>
        <taxon>Eukaryota</taxon>
        <taxon>Fungi</taxon>
        <taxon>Dikarya</taxon>
        <taxon>Ascomycota</taxon>
        <taxon>Pezizomycotina</taxon>
        <taxon>Sordariomycetes</taxon>
        <taxon>Xylariomycetidae</taxon>
        <taxon>Xylariales</taxon>
        <taxon>Hypoxylaceae</taxon>
        <taxon>Hypoxylon</taxon>
    </lineage>
</organism>
<proteinExistence type="predicted"/>
<accession>A0ACC0DE13</accession>
<protein>
    <submittedName>
        <fullName evidence="1">Uncharacterized protein</fullName>
    </submittedName>
</protein>
<evidence type="ECO:0000313" key="1">
    <source>
        <dbReference type="EMBL" id="KAI6090881.1"/>
    </source>
</evidence>
<dbReference type="EMBL" id="MU394289">
    <property type="protein sequence ID" value="KAI6090881.1"/>
    <property type="molecule type" value="Genomic_DNA"/>
</dbReference>
<sequence length="112" mass="12947">MLSRTPRSLAYLRIPAARPPITVRPSFAIRLQQQRFSSSHPQPQAQAPEGSLNNTFFKTFGRPIAKVFLLAIFTYQVSYYFWVRAEQDETRSEMRATIADLEARIEQLEKAK</sequence>